<evidence type="ECO:0000259" key="7">
    <source>
        <dbReference type="Pfam" id="PF16350"/>
    </source>
</evidence>
<dbReference type="Gene3D" id="2.40.30.110">
    <property type="entry name" value="Aminomethyltransferase beta-barrel domains"/>
    <property type="match status" value="1"/>
</dbReference>
<evidence type="ECO:0000256" key="1">
    <source>
        <dbReference type="ARBA" id="ARBA00008609"/>
    </source>
</evidence>
<evidence type="ECO:0000259" key="5">
    <source>
        <dbReference type="Pfam" id="PF01571"/>
    </source>
</evidence>
<dbReference type="Gene3D" id="3.30.1360.120">
    <property type="entry name" value="Probable tRNA modification gtpase trme, domain 1"/>
    <property type="match status" value="1"/>
</dbReference>
<feature type="domain" description="GCVT N-terminal" evidence="5">
    <location>
        <begin position="428"/>
        <end position="730"/>
    </location>
</feature>
<dbReference type="InterPro" id="IPR013977">
    <property type="entry name" value="GcvT_C"/>
</dbReference>
<dbReference type="Gene3D" id="3.50.50.60">
    <property type="entry name" value="FAD/NAD(P)-binding domain"/>
    <property type="match status" value="1"/>
</dbReference>
<organism evidence="8 9">
    <name type="scientific">Pseudahrensia aquimaris</name>
    <dbReference type="NCBI Taxonomy" id="744461"/>
    <lineage>
        <taxon>Bacteria</taxon>
        <taxon>Pseudomonadati</taxon>
        <taxon>Pseudomonadota</taxon>
        <taxon>Alphaproteobacteria</taxon>
        <taxon>Hyphomicrobiales</taxon>
        <taxon>Ahrensiaceae</taxon>
        <taxon>Pseudahrensia</taxon>
    </lineage>
</organism>
<dbReference type="EMBL" id="JBHTJV010000025">
    <property type="protein sequence ID" value="MFD0917692.1"/>
    <property type="molecule type" value="Genomic_DNA"/>
</dbReference>
<evidence type="ECO:0000313" key="8">
    <source>
        <dbReference type="EMBL" id="MFD0917692.1"/>
    </source>
</evidence>
<dbReference type="SUPFAM" id="SSF51905">
    <property type="entry name" value="FAD/NAD(P)-binding domain"/>
    <property type="match status" value="1"/>
</dbReference>
<dbReference type="RefSeq" id="WP_377213546.1">
    <property type="nucleotide sequence ID" value="NZ_JBHTJV010000025.1"/>
</dbReference>
<dbReference type="InterPro" id="IPR027266">
    <property type="entry name" value="TrmE/GcvT-like"/>
</dbReference>
<reference evidence="9" key="1">
    <citation type="journal article" date="2019" name="Int. J. Syst. Evol. Microbiol.">
        <title>The Global Catalogue of Microorganisms (GCM) 10K type strain sequencing project: providing services to taxonomists for standard genome sequencing and annotation.</title>
        <authorList>
            <consortium name="The Broad Institute Genomics Platform"/>
            <consortium name="The Broad Institute Genome Sequencing Center for Infectious Disease"/>
            <person name="Wu L."/>
            <person name="Ma J."/>
        </authorList>
    </citation>
    <scope>NUCLEOTIDE SEQUENCE [LARGE SCALE GENOMIC DNA]</scope>
    <source>
        <strain evidence="9">CCUG 60023</strain>
    </source>
</reference>
<keyword evidence="3" id="KW-0812">Transmembrane</keyword>
<dbReference type="InterPro" id="IPR029043">
    <property type="entry name" value="GcvT/YgfZ_C"/>
</dbReference>
<feature type="domain" description="FAD dependent oxidoreductase" evidence="4">
    <location>
        <begin position="7"/>
        <end position="368"/>
    </location>
</feature>
<keyword evidence="2" id="KW-0560">Oxidoreductase</keyword>
<dbReference type="Gene3D" id="3.30.9.10">
    <property type="entry name" value="D-Amino Acid Oxidase, subunit A, domain 2"/>
    <property type="match status" value="1"/>
</dbReference>
<keyword evidence="9" id="KW-1185">Reference proteome</keyword>
<dbReference type="Proteomes" id="UP001597101">
    <property type="component" value="Unassembled WGS sequence"/>
</dbReference>
<dbReference type="PANTHER" id="PTHR43757">
    <property type="entry name" value="AMINOMETHYLTRANSFERASE"/>
    <property type="match status" value="1"/>
</dbReference>
<gene>
    <name evidence="8" type="ORF">ACFQ14_14915</name>
</gene>
<comment type="caution">
    <text evidence="8">The sequence shown here is derived from an EMBL/GenBank/DDBJ whole genome shotgun (WGS) entry which is preliminary data.</text>
</comment>
<keyword evidence="3" id="KW-0472">Membrane</keyword>
<proteinExistence type="inferred from homology"/>
<feature type="domain" description="Aminomethyltransferase C-terminal" evidence="6">
    <location>
        <begin position="749"/>
        <end position="828"/>
    </location>
</feature>
<evidence type="ECO:0000256" key="3">
    <source>
        <dbReference type="SAM" id="Phobius"/>
    </source>
</evidence>
<dbReference type="Pfam" id="PF01571">
    <property type="entry name" value="GCV_T"/>
    <property type="match status" value="1"/>
</dbReference>
<dbReference type="SUPFAM" id="SSF103025">
    <property type="entry name" value="Folate-binding domain"/>
    <property type="match status" value="1"/>
</dbReference>
<keyword evidence="3" id="KW-1133">Transmembrane helix</keyword>
<evidence type="ECO:0000259" key="6">
    <source>
        <dbReference type="Pfam" id="PF08669"/>
    </source>
</evidence>
<accession>A0ABW3FJ83</accession>
<comment type="similarity">
    <text evidence="1">Belongs to the GcvT family.</text>
</comment>
<protein>
    <submittedName>
        <fullName evidence="8">FAD-dependent oxidoreductase</fullName>
    </submittedName>
</protein>
<evidence type="ECO:0000313" key="9">
    <source>
        <dbReference type="Proteomes" id="UP001597101"/>
    </source>
</evidence>
<dbReference type="InterPro" id="IPR036188">
    <property type="entry name" value="FAD/NAD-bd_sf"/>
</dbReference>
<dbReference type="SUPFAM" id="SSF54373">
    <property type="entry name" value="FAD-linked reductases, C-terminal domain"/>
    <property type="match status" value="1"/>
</dbReference>
<dbReference type="InterPro" id="IPR006076">
    <property type="entry name" value="FAD-dep_OxRdtase"/>
</dbReference>
<dbReference type="PANTHER" id="PTHR43757:SF2">
    <property type="entry name" value="AMINOMETHYLTRANSFERASE, MITOCHONDRIAL"/>
    <property type="match status" value="1"/>
</dbReference>
<evidence type="ECO:0000259" key="4">
    <source>
        <dbReference type="Pfam" id="PF01266"/>
    </source>
</evidence>
<dbReference type="InterPro" id="IPR006222">
    <property type="entry name" value="GCVT_N"/>
</dbReference>
<dbReference type="SUPFAM" id="SSF101790">
    <property type="entry name" value="Aminomethyltransferase beta-barrel domain"/>
    <property type="match status" value="1"/>
</dbReference>
<dbReference type="Pfam" id="PF01266">
    <property type="entry name" value="DAO"/>
    <property type="match status" value="1"/>
</dbReference>
<sequence length="838" mass="93028">MKNKARAVVIGGGVVGVSTLYHLAKKGWTDSILLERKELTSGSTWHAAGLLPLFNMSYSVGQIHKYSVAFYQELEKETGMNTGFRKVSNVRLARSQDRWDEYEYYMGVAETIGINVKKLTPEEITDRWPYVEKDGLLGAIQHVDDGYIQPADLTQALAKGARDLGGTIYRNTKATAITQQPDGTWVVSTDKGDIECEHVISCTGNFARKTGEMVGLDVPVIPVEHQYIVTEAHPEIEKFRAGNGEELCVLRESDSQWYMREEAGGLILGPYEKGAPCCYIDGPDDESEYELFQEDLDRLMPHIETAVERVPYFGEAGIKKVYNGAIAYTPDGNPIIGPAPGLKGFWLNEGHSFGITAAGGAGWQLAEWIVDGEPTIDMMGVDPRRYGPYATEGYLIEKNEEAYANVFTLHFPDEERAAGRPLKTTPSYERQKQHGAVFGSVYGWERANWYAPEGYELPADEIGVGADVLVTENHAPADYTGRIREKWSFRRSNYFEHVGNEVKAVTESCGLLDMSAFAKMEVSGPGARDWLESIFANKIPKKQGRIALCHVLTKHGGVKSEFTVYEWKPGRFYLVSAGAFEAHDHDVLFRHAPADGSVTLTPLTERLGVLVLAGPNARKVLQKLTRTPLDNANFGWLSGKKISVGTATAHALRVNFVGELGWELHHPIEMQNKIWDLVMEAGEEFGIKPFGIRAMTAMAIEKSYRLIPRELSIEYSAFESALDRFIKLDKDFVGKEALVARREKGDDWKFVTLEVHGVKDADARGSEAIYQGDTLVGRATHGGFGFRTGKSLALAMVKPGFEAIGTNMEIRILGERYKATVLEESPFDPANERLRADV</sequence>
<dbReference type="Pfam" id="PF08669">
    <property type="entry name" value="GCV_T_C"/>
    <property type="match status" value="1"/>
</dbReference>
<feature type="transmembrane region" description="Helical" evidence="3">
    <location>
        <begin position="7"/>
        <end position="24"/>
    </location>
</feature>
<evidence type="ECO:0000256" key="2">
    <source>
        <dbReference type="ARBA" id="ARBA00023002"/>
    </source>
</evidence>
<name>A0ABW3FJ83_9HYPH</name>
<dbReference type="Pfam" id="PF16350">
    <property type="entry name" value="FAO_M"/>
    <property type="match status" value="1"/>
</dbReference>
<dbReference type="InterPro" id="IPR028896">
    <property type="entry name" value="GcvT/YgfZ/DmdA"/>
</dbReference>
<dbReference type="Gene3D" id="3.30.70.1400">
    <property type="entry name" value="Aminomethyltransferase beta-barrel domains"/>
    <property type="match status" value="1"/>
</dbReference>
<feature type="domain" description="FAD dependent oxidoreductase central" evidence="7">
    <location>
        <begin position="371"/>
        <end position="424"/>
    </location>
</feature>
<dbReference type="InterPro" id="IPR032503">
    <property type="entry name" value="FAO_M"/>
</dbReference>